<dbReference type="GO" id="GO:0000139">
    <property type="term" value="C:Golgi membrane"/>
    <property type="evidence" value="ECO:0007669"/>
    <property type="project" value="UniProtKB-SubCell"/>
</dbReference>
<accession>J4C2S3</accession>
<dbReference type="InterPro" id="IPR011710">
    <property type="entry name" value="Coatomer_bsu_C"/>
</dbReference>
<keyword evidence="9" id="KW-0472">Membrane</keyword>
<feature type="domain" description="Coatomer beta subunit C-terminal" evidence="12">
    <location>
        <begin position="716"/>
        <end position="830"/>
    </location>
</feature>
<evidence type="ECO:0000259" key="12">
    <source>
        <dbReference type="Pfam" id="PF07718"/>
    </source>
</evidence>
<dbReference type="PANTHER" id="PTHR10635:SF0">
    <property type="entry name" value="COATOMER SUBUNIT BETA"/>
    <property type="match status" value="1"/>
</dbReference>
<dbReference type="STRING" id="869250.J4C2S3"/>
<evidence type="ECO:0000256" key="5">
    <source>
        <dbReference type="ARBA" id="ARBA00022737"/>
    </source>
</evidence>
<dbReference type="Gene3D" id="1.25.10.10">
    <property type="entry name" value="Leucine-rich Repeat Variant"/>
    <property type="match status" value="1"/>
</dbReference>
<keyword evidence="6" id="KW-0931">ER-Golgi transport</keyword>
<keyword evidence="15" id="KW-1185">Reference proteome</keyword>
<dbReference type="GO" id="GO:0005198">
    <property type="term" value="F:structural molecule activity"/>
    <property type="evidence" value="ECO:0007669"/>
    <property type="project" value="InterPro"/>
</dbReference>
<feature type="domain" description="Clathrin/coatomer adaptor adaptin-like N-terminal" evidence="11">
    <location>
        <begin position="25"/>
        <end position="440"/>
    </location>
</feature>
<evidence type="ECO:0000256" key="8">
    <source>
        <dbReference type="ARBA" id="ARBA00023034"/>
    </source>
</evidence>
<dbReference type="EMBL" id="AP011946">
    <property type="protein sequence ID" value="BAM39191.1"/>
    <property type="molecule type" value="Genomic_DNA"/>
</dbReference>
<dbReference type="InterPro" id="IPR016460">
    <property type="entry name" value="COPB1"/>
</dbReference>
<protein>
    <submittedName>
        <fullName evidence="14">Coatamer subunit beta</fullName>
    </submittedName>
</protein>
<keyword evidence="10" id="KW-0968">Cytoplasmic vesicle</keyword>
<dbReference type="GO" id="GO:0006888">
    <property type="term" value="P:endoplasmic reticulum to Golgi vesicle-mediated transport"/>
    <property type="evidence" value="ECO:0007669"/>
    <property type="project" value="TreeGrafter"/>
</dbReference>
<keyword evidence="3" id="KW-0813">Transport</keyword>
<evidence type="ECO:0000256" key="2">
    <source>
        <dbReference type="ARBA" id="ARBA00004347"/>
    </source>
</evidence>
<dbReference type="GO" id="GO:0030126">
    <property type="term" value="C:COPI vesicle coat"/>
    <property type="evidence" value="ECO:0007669"/>
    <property type="project" value="InterPro"/>
</dbReference>
<dbReference type="InterPro" id="IPR011989">
    <property type="entry name" value="ARM-like"/>
</dbReference>
<evidence type="ECO:0000256" key="3">
    <source>
        <dbReference type="ARBA" id="ARBA00022448"/>
    </source>
</evidence>
<evidence type="ECO:0000313" key="15">
    <source>
        <dbReference type="Proteomes" id="UP000003786"/>
    </source>
</evidence>
<proteinExistence type="predicted"/>
<dbReference type="Pfam" id="PF07718">
    <property type="entry name" value="Coatamer_beta_C"/>
    <property type="match status" value="1"/>
</dbReference>
<dbReference type="InterPro" id="IPR029446">
    <property type="entry name" value="COPB1_appendage_platform_dom"/>
</dbReference>
<dbReference type="InterPro" id="IPR002553">
    <property type="entry name" value="Clathrin/coatomer_adapt-like_N"/>
</dbReference>
<dbReference type="GO" id="GO:0006886">
    <property type="term" value="P:intracellular protein transport"/>
    <property type="evidence" value="ECO:0007669"/>
    <property type="project" value="InterPro"/>
</dbReference>
<dbReference type="PANTHER" id="PTHR10635">
    <property type="entry name" value="COATOMER SUBUNIT BETA"/>
    <property type="match status" value="1"/>
</dbReference>
<evidence type="ECO:0000259" key="13">
    <source>
        <dbReference type="Pfam" id="PF14806"/>
    </source>
</evidence>
<dbReference type="KEGG" id="tot:TOT_010000651"/>
<name>J4C2S3_THEOR</name>
<dbReference type="Pfam" id="PF01602">
    <property type="entry name" value="Adaptin_N"/>
    <property type="match status" value="1"/>
</dbReference>
<dbReference type="GeneID" id="20713542"/>
<dbReference type="eggNOG" id="KOG1058">
    <property type="taxonomic scope" value="Eukaryota"/>
</dbReference>
<dbReference type="Proteomes" id="UP000003786">
    <property type="component" value="Chromosome 1"/>
</dbReference>
<evidence type="ECO:0000313" key="14">
    <source>
        <dbReference type="EMBL" id="BAM39191.1"/>
    </source>
</evidence>
<evidence type="ECO:0000256" key="10">
    <source>
        <dbReference type="ARBA" id="ARBA00023329"/>
    </source>
</evidence>
<dbReference type="OrthoDB" id="10261439at2759"/>
<gene>
    <name evidence="14" type="ORF">TOT_010000651</name>
</gene>
<keyword evidence="4" id="KW-0963">Cytoplasm</keyword>
<evidence type="ECO:0000259" key="11">
    <source>
        <dbReference type="Pfam" id="PF01602"/>
    </source>
</evidence>
<dbReference type="GO" id="GO:0006891">
    <property type="term" value="P:intra-Golgi vesicle-mediated transport"/>
    <property type="evidence" value="ECO:0007669"/>
    <property type="project" value="TreeGrafter"/>
</dbReference>
<keyword evidence="8" id="KW-0333">Golgi apparatus</keyword>
<keyword evidence="7" id="KW-0653">Protein transport</keyword>
<feature type="domain" description="Coatomer beta subunit appendage platform" evidence="13">
    <location>
        <begin position="839"/>
        <end position="975"/>
    </location>
</feature>
<dbReference type="SUPFAM" id="SSF48371">
    <property type="entry name" value="ARM repeat"/>
    <property type="match status" value="1"/>
</dbReference>
<evidence type="ECO:0000256" key="9">
    <source>
        <dbReference type="ARBA" id="ARBA00023136"/>
    </source>
</evidence>
<evidence type="ECO:0000256" key="4">
    <source>
        <dbReference type="ARBA" id="ARBA00022490"/>
    </source>
</evidence>
<dbReference type="RefSeq" id="XP_009689492.1">
    <property type="nucleotide sequence ID" value="XM_009691197.1"/>
</dbReference>
<organism evidence="14 15">
    <name type="scientific">Theileria orientalis strain Shintoku</name>
    <dbReference type="NCBI Taxonomy" id="869250"/>
    <lineage>
        <taxon>Eukaryota</taxon>
        <taxon>Sar</taxon>
        <taxon>Alveolata</taxon>
        <taxon>Apicomplexa</taxon>
        <taxon>Aconoidasida</taxon>
        <taxon>Piroplasmida</taxon>
        <taxon>Theileriidae</taxon>
        <taxon>Theileria</taxon>
    </lineage>
</organism>
<keyword evidence="5" id="KW-0677">Repeat</keyword>
<dbReference type="InterPro" id="IPR016024">
    <property type="entry name" value="ARM-type_fold"/>
</dbReference>
<evidence type="ECO:0000256" key="1">
    <source>
        <dbReference type="ARBA" id="ARBA00004255"/>
    </source>
</evidence>
<dbReference type="Pfam" id="PF14806">
    <property type="entry name" value="Coatomer_b_Cpla"/>
    <property type="match status" value="1"/>
</dbReference>
<evidence type="ECO:0000256" key="7">
    <source>
        <dbReference type="ARBA" id="ARBA00022927"/>
    </source>
</evidence>
<evidence type="ECO:0000256" key="6">
    <source>
        <dbReference type="ARBA" id="ARBA00022892"/>
    </source>
</evidence>
<reference evidence="14 15" key="1">
    <citation type="journal article" date="2012" name="MBio">
        <title>Comparative genome analysis of three eukaryotic parasites with differing abilities to transform leukocytes reveals key mediators of Theileria-induced leukocyte transformation.</title>
        <authorList>
            <person name="Hayashida K."/>
            <person name="Hara Y."/>
            <person name="Abe T."/>
            <person name="Yamasaki C."/>
            <person name="Toyoda A."/>
            <person name="Kosuge T."/>
            <person name="Suzuki Y."/>
            <person name="Sato Y."/>
            <person name="Kawashima S."/>
            <person name="Katayama T."/>
            <person name="Wakaguri H."/>
            <person name="Inoue N."/>
            <person name="Homma K."/>
            <person name="Tada-Umezaki M."/>
            <person name="Yagi Y."/>
            <person name="Fujii Y."/>
            <person name="Habara T."/>
            <person name="Kanehisa M."/>
            <person name="Watanabe H."/>
            <person name="Ito K."/>
            <person name="Gojobori T."/>
            <person name="Sugawara H."/>
            <person name="Imanishi T."/>
            <person name="Weir W."/>
            <person name="Gardner M."/>
            <person name="Pain A."/>
            <person name="Shiels B."/>
            <person name="Hattori M."/>
            <person name="Nene V."/>
            <person name="Sugimoto C."/>
        </authorList>
    </citation>
    <scope>NUCLEOTIDE SEQUENCE [LARGE SCALE GENOMIC DNA]</scope>
    <source>
        <strain evidence="14 15">Shintoku</strain>
    </source>
</reference>
<dbReference type="VEuPathDB" id="PiroplasmaDB:TOT_010000651"/>
<comment type="subcellular location">
    <subcellularLocation>
        <location evidence="2">Cytoplasmic vesicle</location>
        <location evidence="2">COPI-coated vesicle membrane</location>
        <topology evidence="2">Peripheral membrane protein</topology>
        <orientation evidence="2">Cytoplasmic side</orientation>
    </subcellularLocation>
    <subcellularLocation>
        <location evidence="1">Golgi apparatus membrane</location>
        <topology evidence="1">Peripheral membrane protein</topology>
        <orientation evidence="1">Cytoplasmic side</orientation>
    </subcellularLocation>
</comment>
<sequence>MDKQESDCPIYIDLDTSHLGSLNSIRKNLEDNKLSRKVKAMEDLLLFHLRGDDVSGFLMDIIRFIVPNNNHRIKRLVYLFFHTFNMNKPDGTPRDELILVCNALRNDLCSPNEFIRGAVLRLISRLNVFGLIQPLIPSIIDNIEHREPYVYRNALLCLTNISDHFGSDLITSSFKSVENFITSSDDVFGTVRAYKLLESCNLDLCIQFIIAIERNLLNLSPVVHLAILCSFDRFSSLNEEVAQMMARILFLLLQFSSDNSVLFYCSNLLLKYPHLNRKLGQQMNVCCKSLIKVLLNESDLNVKIIIIDKLNMIQSSSRTANRIVRSRGSSASQLASKQDNVLENYVNDLLKGLSVSNLVITQKLLNLILKVTTKSNVESILTSLVKSFVKVDLNYASDEVAKYRSLLVKSMFRLTRSHAASVLRVLGDMLVYLTDANEMIAHQVSLLFYSVLSITAAGSGTGSAASSLVTGLGVSTGFGGSSNVGITSASSLGTGSSVPGGSKVDKRQEVVDKLLDQLVQNLNNIVSKEVLSNCLYVVGEYSSNYKVVSQLYELVTNTTDSTSSRGAYNVILEDGSYSTSYTVGATEVGLHNLLSKNRDILLFNTFSMTLLKLVHRRLGSARTGRNMVEHSCLIIIKLINMVDKDVCCLKRLKMALLLLLGLLKDRERYLKLIGTYLALCASNERMSVTGKLSEATSGDALGEEPFDVDIDLDDFFEAITQAQGGSMENGGADVLGTYAKTHQFTSLTDPIYVEGFVKLIGNKLYFYLFLENKTKDVLQNISLDLSTGSELELITPKKMITLLPNTVKKMVMKFRIVGTGDTTLFGYVYFSFSNTIVLQCLSFNPINVSLYEFIKPSVIPAAVFRKNWDQFEWEHKINLTGVKVTPTELLEVIARFTNMAVVDSSNSSGMLGGMEEFEDLEWRASNVNVLVNNSFFSINLFLKTLFDEEAIANLSLVKKENDTYSGCFRIRSRKQIGWWNYLRMFRSRWCCRLERNRFGNLLPPRDKADKIKHQQVLNKIPYDLADGWFERNEILLEKSMKIMPKQFAESYLKYNKSDVDVILDRLLRYCVDGGHKIVKMEDIINKNSFMYSIAQQIEEIIESLNGSDCGIILRCFSKLNYGNTELTVKLLERLLNRLLSRGEQFSKYGVLYGLTAAVNGLESTSCGSSDGTETKDGSTDRATFSRTLKRLLGLATDNLDKFDLNVISQMVNVVSRSRVRVDREMRKVGDYILERYGNGSDSHDCSGGSSSVWTENVIHYLANGFSRKSMLSKQLFDLFSRQMLSEDRYLTYSVDSLVSICNAFSKFGNVIDSGYLDLYAKIADSLATKAGSFNSVHVSVLANAYCRVCVCHEALFRALLSRFMLENTLGGSREGSLGVGYSPRQVAMILHSVVKLDYKCASLGYLFDQATKNLSSYCWQSLTMLFQSYCKSDYITREVTESFVDHFYKLLVGTVADKGALDNAGAREGYGKTTLLSLVYSLVKTNTLYHVELMELTSKEIKKCIETYSGDEVVNLVYSYCKINKHSKDNQLRGLEKVSMDILRHLMAQIRENQFNAFSMVKIVKSFGDVRLVEASEVVLSLVKRNIQLLDKLSYQQVNAINHDGVTDRLPKVAFPELINMPE</sequence>